<dbReference type="Proteomes" id="UP000027265">
    <property type="component" value="Unassembled WGS sequence"/>
</dbReference>
<gene>
    <name evidence="1" type="ORF">JAAARDRAFT_197131</name>
</gene>
<name>A0A067PFW0_9AGAM</name>
<evidence type="ECO:0000313" key="1">
    <source>
        <dbReference type="EMBL" id="KDQ53674.1"/>
    </source>
</evidence>
<dbReference type="HOGENOM" id="CLU_672795_0_0_1"/>
<organism evidence="1 2">
    <name type="scientific">Jaapia argillacea MUCL 33604</name>
    <dbReference type="NCBI Taxonomy" id="933084"/>
    <lineage>
        <taxon>Eukaryota</taxon>
        <taxon>Fungi</taxon>
        <taxon>Dikarya</taxon>
        <taxon>Basidiomycota</taxon>
        <taxon>Agaricomycotina</taxon>
        <taxon>Agaricomycetes</taxon>
        <taxon>Agaricomycetidae</taxon>
        <taxon>Jaapiales</taxon>
        <taxon>Jaapiaceae</taxon>
        <taxon>Jaapia</taxon>
    </lineage>
</organism>
<protein>
    <submittedName>
        <fullName evidence="1">Uncharacterized protein</fullName>
    </submittedName>
</protein>
<keyword evidence="2" id="KW-1185">Reference proteome</keyword>
<dbReference type="InParanoid" id="A0A067PFW0"/>
<reference evidence="2" key="1">
    <citation type="journal article" date="2014" name="Proc. Natl. Acad. Sci. U.S.A.">
        <title>Extensive sampling of basidiomycete genomes demonstrates inadequacy of the white-rot/brown-rot paradigm for wood decay fungi.</title>
        <authorList>
            <person name="Riley R."/>
            <person name="Salamov A.A."/>
            <person name="Brown D.W."/>
            <person name="Nagy L.G."/>
            <person name="Floudas D."/>
            <person name="Held B.W."/>
            <person name="Levasseur A."/>
            <person name="Lombard V."/>
            <person name="Morin E."/>
            <person name="Otillar R."/>
            <person name="Lindquist E.A."/>
            <person name="Sun H."/>
            <person name="LaButti K.M."/>
            <person name="Schmutz J."/>
            <person name="Jabbour D."/>
            <person name="Luo H."/>
            <person name="Baker S.E."/>
            <person name="Pisabarro A.G."/>
            <person name="Walton J.D."/>
            <person name="Blanchette R.A."/>
            <person name="Henrissat B."/>
            <person name="Martin F."/>
            <person name="Cullen D."/>
            <person name="Hibbett D.S."/>
            <person name="Grigoriev I.V."/>
        </authorList>
    </citation>
    <scope>NUCLEOTIDE SEQUENCE [LARGE SCALE GENOMIC DNA]</scope>
    <source>
        <strain evidence="2">MUCL 33604</strain>
    </source>
</reference>
<sequence length="409" mass="46560">MTPNINRFFIFWSSCLALCLIATFWALFPPPSFLGIISSESVSSLATEGGCITGTTGLPCNFEASVARFVTEQISHCSNILSLTQEWGVPAIAVFFPHQRNFQKLLLALMVDSIPDSALRREPVDAMGRESYKMMRTLYGRQLDVITDLSQPSRALGTLKKAVSQLKTVQEFRQLLDRDPDHRVPYRIRSNAINRMKQILSSVTQDLTSDLIGRFLDHAPHLGTIFEPADRTANQAESLLSIMAQDVILVDQLLETRPWQDRWAICWLYDGHACREGRQLRKYQEALNTQGQLLKYYAQHLPTISESIFSAKAYMEWYTQYMPSHAETHHRTPRSTPLGTADEELAALEGELELYIFRAQEAFKYVDLSPIDEPDDWYKKALLPGRRRPFSTGLPFEPFQGNHSDRLAP</sequence>
<dbReference type="AlphaFoldDB" id="A0A067PFW0"/>
<proteinExistence type="predicted"/>
<evidence type="ECO:0000313" key="2">
    <source>
        <dbReference type="Proteomes" id="UP000027265"/>
    </source>
</evidence>
<dbReference type="EMBL" id="KL197732">
    <property type="protein sequence ID" value="KDQ53674.1"/>
    <property type="molecule type" value="Genomic_DNA"/>
</dbReference>
<accession>A0A067PFW0</accession>